<dbReference type="SUPFAM" id="SSF52788">
    <property type="entry name" value="Phosphotyrosine protein phosphatases I"/>
    <property type="match status" value="1"/>
</dbReference>
<keyword evidence="1" id="KW-0059">Arsenical resistance</keyword>
<sequence length="106" mass="12048">MSRPGQRTHPLAAQALREPYGIDLADRRPRHLDALRGHRFDYVITLCDRVREVCPEFGDHGRRLHWSTPDPAGQDDPGAFARVAADIDARVRYLLPVLVQTQEARP</sequence>
<dbReference type="GO" id="GO:0046685">
    <property type="term" value="P:response to arsenic-containing substance"/>
    <property type="evidence" value="ECO:0007669"/>
    <property type="project" value="UniProtKB-KW"/>
</dbReference>
<keyword evidence="4" id="KW-1185">Reference proteome</keyword>
<dbReference type="InterPro" id="IPR023485">
    <property type="entry name" value="Ptyr_pPase"/>
</dbReference>
<protein>
    <recommendedName>
        <fullName evidence="2">Phosphotyrosine protein phosphatase I domain-containing protein</fullName>
    </recommendedName>
</protein>
<dbReference type="PANTHER" id="PTHR43428">
    <property type="entry name" value="ARSENATE REDUCTASE"/>
    <property type="match status" value="1"/>
</dbReference>
<dbReference type="Pfam" id="PF01451">
    <property type="entry name" value="LMWPc"/>
    <property type="match status" value="1"/>
</dbReference>
<dbReference type="PANTHER" id="PTHR43428:SF1">
    <property type="entry name" value="ARSENATE REDUCTASE"/>
    <property type="match status" value="1"/>
</dbReference>
<dbReference type="Gene3D" id="3.40.50.2300">
    <property type="match status" value="1"/>
</dbReference>
<dbReference type="Proteomes" id="UP000645217">
    <property type="component" value="Unassembled WGS sequence"/>
</dbReference>
<reference evidence="3" key="2">
    <citation type="submission" date="2020-09" db="EMBL/GenBank/DDBJ databases">
        <authorList>
            <person name="Sun Q."/>
            <person name="Ohkuma M."/>
        </authorList>
    </citation>
    <scope>NUCLEOTIDE SEQUENCE</scope>
    <source>
        <strain evidence="3">JCM 13064</strain>
    </source>
</reference>
<dbReference type="SMART" id="SM00226">
    <property type="entry name" value="LMWPc"/>
    <property type="match status" value="1"/>
</dbReference>
<dbReference type="RefSeq" id="WP_229691738.1">
    <property type="nucleotide sequence ID" value="NZ_BMNT01000066.1"/>
</dbReference>
<comment type="caution">
    <text evidence="3">The sequence shown here is derived from an EMBL/GenBank/DDBJ whole genome shotgun (WGS) entry which is preliminary data.</text>
</comment>
<feature type="domain" description="Phosphotyrosine protein phosphatase I" evidence="2">
    <location>
        <begin position="1"/>
        <end position="97"/>
    </location>
</feature>
<proteinExistence type="predicted"/>
<reference evidence="3" key="1">
    <citation type="journal article" date="2014" name="Int. J. Syst. Evol. Microbiol.">
        <title>Complete genome sequence of Corynebacterium casei LMG S-19264T (=DSM 44701T), isolated from a smear-ripened cheese.</title>
        <authorList>
            <consortium name="US DOE Joint Genome Institute (JGI-PGF)"/>
            <person name="Walter F."/>
            <person name="Albersmeier A."/>
            <person name="Kalinowski J."/>
            <person name="Ruckert C."/>
        </authorList>
    </citation>
    <scope>NUCLEOTIDE SEQUENCE</scope>
    <source>
        <strain evidence="3">JCM 13064</strain>
    </source>
</reference>
<evidence type="ECO:0000313" key="4">
    <source>
        <dbReference type="Proteomes" id="UP000645217"/>
    </source>
</evidence>
<gene>
    <name evidence="3" type="ORF">GCM10007964_71920</name>
</gene>
<accession>A0A917RQ63</accession>
<dbReference type="InterPro" id="IPR036196">
    <property type="entry name" value="Ptyr_pPase_sf"/>
</dbReference>
<evidence type="ECO:0000313" key="3">
    <source>
        <dbReference type="EMBL" id="GGL19497.1"/>
    </source>
</evidence>
<dbReference type="EMBL" id="BMNT01000066">
    <property type="protein sequence ID" value="GGL19497.1"/>
    <property type="molecule type" value="Genomic_DNA"/>
</dbReference>
<organism evidence="3 4">
    <name type="scientific">Sphaerisporangium melleum</name>
    <dbReference type="NCBI Taxonomy" id="321316"/>
    <lineage>
        <taxon>Bacteria</taxon>
        <taxon>Bacillati</taxon>
        <taxon>Actinomycetota</taxon>
        <taxon>Actinomycetes</taxon>
        <taxon>Streptosporangiales</taxon>
        <taxon>Streptosporangiaceae</taxon>
        <taxon>Sphaerisporangium</taxon>
    </lineage>
</organism>
<evidence type="ECO:0000256" key="1">
    <source>
        <dbReference type="ARBA" id="ARBA00022849"/>
    </source>
</evidence>
<name>A0A917RQ63_9ACTN</name>
<evidence type="ECO:0000259" key="2">
    <source>
        <dbReference type="SMART" id="SM00226"/>
    </source>
</evidence>
<dbReference type="AlphaFoldDB" id="A0A917RQ63"/>